<comment type="caution">
    <text evidence="1">The sequence shown here is derived from an EMBL/GenBank/DDBJ whole genome shotgun (WGS) entry which is preliminary data.</text>
</comment>
<evidence type="ECO:0000313" key="1">
    <source>
        <dbReference type="EMBL" id="RCK54189.1"/>
    </source>
</evidence>
<sequence length="80" mass="9448">MKLKTDPVTGCGWLHQNEILFRFVVNFWKICRPIPANRKAQKPKSTNAVKARQACKREKVNKVLTRLISRQNLNFFARFF</sequence>
<organism evidence="1 2">
    <name type="scientific">Thalassospira profundimaris</name>
    <dbReference type="NCBI Taxonomy" id="502049"/>
    <lineage>
        <taxon>Bacteria</taxon>
        <taxon>Pseudomonadati</taxon>
        <taxon>Pseudomonadota</taxon>
        <taxon>Alphaproteobacteria</taxon>
        <taxon>Rhodospirillales</taxon>
        <taxon>Thalassospiraceae</taxon>
        <taxon>Thalassospira</taxon>
    </lineage>
</organism>
<name>A0A367XL75_9PROT</name>
<dbReference type="EMBL" id="JPWH01000001">
    <property type="protein sequence ID" value="RCK54189.1"/>
    <property type="molecule type" value="Genomic_DNA"/>
</dbReference>
<reference evidence="1 2" key="1">
    <citation type="submission" date="2014-07" db="EMBL/GenBank/DDBJ databases">
        <title>Draft genome sequence of Thalassospira profundimaris S25-3-2.</title>
        <authorList>
            <person name="Lai Q."/>
            <person name="Shao Z."/>
        </authorList>
    </citation>
    <scope>NUCLEOTIDE SEQUENCE [LARGE SCALE GENOMIC DNA]</scope>
    <source>
        <strain evidence="1 2">S25-3-2</strain>
    </source>
</reference>
<protein>
    <submittedName>
        <fullName evidence="1">Uncharacterized protein</fullName>
    </submittedName>
</protein>
<gene>
    <name evidence="1" type="ORF">TH25_02390</name>
</gene>
<proteinExistence type="predicted"/>
<dbReference type="AlphaFoldDB" id="A0A367XL75"/>
<evidence type="ECO:0000313" key="2">
    <source>
        <dbReference type="Proteomes" id="UP000252517"/>
    </source>
</evidence>
<accession>A0A367XL75</accession>
<dbReference type="Proteomes" id="UP000252517">
    <property type="component" value="Unassembled WGS sequence"/>
</dbReference>